<dbReference type="InterPro" id="IPR050816">
    <property type="entry name" value="Flavin-dep_Halogenase_NPB"/>
</dbReference>
<dbReference type="Gene3D" id="3.30.9.100">
    <property type="match status" value="1"/>
</dbReference>
<dbReference type="RefSeq" id="WP_145876174.1">
    <property type="nucleotide sequence ID" value="NZ_CP046904.1"/>
</dbReference>
<dbReference type="Pfam" id="PF01494">
    <property type="entry name" value="FAD_binding_3"/>
    <property type="match status" value="1"/>
</dbReference>
<dbReference type="PANTHER" id="PTHR43747">
    <property type="entry name" value="FAD-BINDING PROTEIN"/>
    <property type="match status" value="1"/>
</dbReference>
<evidence type="ECO:0000313" key="3">
    <source>
        <dbReference type="EMBL" id="TWI46592.1"/>
    </source>
</evidence>
<sequence>MNTAIDADVAVIGAGPAGCALALNLAPFHRVIVVDKGSAARRRVGESLPAAGGRLLRDMGLADEFLAQGHTPCHVMRSSWGEGEVVEQDALRNLDGHGWHLDRARFDAWLVEVAARRGAATLRDTRLLGVRGAPGHWKLDLARAGRPVRVRARALVDASGRDGVLARHVGGRRAPAGKLICGWVFGHDDGRAAGIAELHAEAEGWWYSAALPARRRLLAFYSDADLPAARAAHSASGLLMRMANVPQLRALLVDHRFAADGDHGFCAAHGAALEQPAGDGWLAVGDAALAFDPLSSQGLFNALYTGLAGAEALHRHLQGDLAALPQYADELARVQRTYAARLDACYAHERRWPDSAFWRRRQAPEPR</sequence>
<protein>
    <submittedName>
        <fullName evidence="3">Flavin-dependent dehydrogenase</fullName>
    </submittedName>
    <submittedName>
        <fullName evidence="2">NAD(P)/FAD-dependent oxidoreductase</fullName>
    </submittedName>
</protein>
<dbReference type="EMBL" id="CP046904">
    <property type="protein sequence ID" value="QGZ37781.1"/>
    <property type="molecule type" value="Genomic_DNA"/>
</dbReference>
<dbReference type="AlphaFoldDB" id="A0A562PQ74"/>
<accession>A0A562PQ74</accession>
<dbReference type="Gene3D" id="3.50.50.60">
    <property type="entry name" value="FAD/NAD(P)-binding domain"/>
    <property type="match status" value="1"/>
</dbReference>
<reference evidence="2 5" key="3">
    <citation type="submission" date="2019-12" db="EMBL/GenBank/DDBJ databases">
        <title>Draft Genome Sequences of Six Type Strains of the Genus Massilia.</title>
        <authorList>
            <person name="Miess H."/>
            <person name="Frediansyah A."/>
            <person name="Goeker M."/>
            <person name="Gross H."/>
        </authorList>
    </citation>
    <scope>NUCLEOTIDE SEQUENCE [LARGE SCALE GENOMIC DNA]</scope>
    <source>
        <strain evidence="2 5">DSM 26639</strain>
    </source>
</reference>
<keyword evidence="5" id="KW-1185">Reference proteome</keyword>
<dbReference type="GO" id="GO:0071949">
    <property type="term" value="F:FAD binding"/>
    <property type="evidence" value="ECO:0007669"/>
    <property type="project" value="InterPro"/>
</dbReference>
<name>A0A562PQ74_9BURK</name>
<feature type="domain" description="FAD-binding" evidence="1">
    <location>
        <begin position="6"/>
        <end position="172"/>
    </location>
</feature>
<dbReference type="Proteomes" id="UP000437862">
    <property type="component" value="Chromosome"/>
</dbReference>
<dbReference type="InterPro" id="IPR002938">
    <property type="entry name" value="FAD-bd"/>
</dbReference>
<dbReference type="PANTHER" id="PTHR43747:SF1">
    <property type="entry name" value="SLR1998 PROTEIN"/>
    <property type="match status" value="1"/>
</dbReference>
<dbReference type="SUPFAM" id="SSF51905">
    <property type="entry name" value="FAD/NAD(P)-binding domain"/>
    <property type="match status" value="1"/>
</dbReference>
<dbReference type="OrthoDB" id="103324at2"/>
<evidence type="ECO:0000313" key="2">
    <source>
        <dbReference type="EMBL" id="QGZ37781.1"/>
    </source>
</evidence>
<dbReference type="EMBL" id="VLKW01000005">
    <property type="protein sequence ID" value="TWI46592.1"/>
    <property type="molecule type" value="Genomic_DNA"/>
</dbReference>
<reference evidence="3" key="2">
    <citation type="submission" date="2019-07" db="EMBL/GenBank/DDBJ databases">
        <authorList>
            <person name="Whitman W."/>
            <person name="Huntemann M."/>
            <person name="Clum A."/>
            <person name="Pillay M."/>
            <person name="Palaniappan K."/>
            <person name="Varghese N."/>
            <person name="Mikhailova N."/>
            <person name="Stamatis D."/>
            <person name="Reddy T."/>
            <person name="Daum C."/>
            <person name="Shapiro N."/>
            <person name="Ivanova N."/>
            <person name="Kyrpides N."/>
            <person name="Woyke T."/>
        </authorList>
    </citation>
    <scope>NUCLEOTIDE SEQUENCE</scope>
    <source>
        <strain evidence="3">CGMCC 1.10685</strain>
    </source>
</reference>
<dbReference type="InterPro" id="IPR036188">
    <property type="entry name" value="FAD/NAD-bd_sf"/>
</dbReference>
<dbReference type="Proteomes" id="UP000315112">
    <property type="component" value="Unassembled WGS sequence"/>
</dbReference>
<organism evidence="3 4">
    <name type="scientific">Pseudoduganella flava</name>
    <dbReference type="NCBI Taxonomy" id="871742"/>
    <lineage>
        <taxon>Bacteria</taxon>
        <taxon>Pseudomonadati</taxon>
        <taxon>Pseudomonadota</taxon>
        <taxon>Betaproteobacteria</taxon>
        <taxon>Burkholderiales</taxon>
        <taxon>Oxalobacteraceae</taxon>
        <taxon>Telluria group</taxon>
        <taxon>Pseudoduganella</taxon>
    </lineage>
</organism>
<proteinExistence type="predicted"/>
<evidence type="ECO:0000313" key="4">
    <source>
        <dbReference type="Proteomes" id="UP000315112"/>
    </source>
</evidence>
<evidence type="ECO:0000259" key="1">
    <source>
        <dbReference type="Pfam" id="PF01494"/>
    </source>
</evidence>
<evidence type="ECO:0000313" key="5">
    <source>
        <dbReference type="Proteomes" id="UP000437862"/>
    </source>
</evidence>
<reference evidence="3 4" key="1">
    <citation type="journal article" date="2015" name="Stand. Genomic Sci.">
        <title>Genomic Encyclopedia of Bacterial and Archaeal Type Strains, Phase III: the genomes of soil and plant-associated and newly described type strains.</title>
        <authorList>
            <person name="Whitman W.B."/>
            <person name="Woyke T."/>
            <person name="Klenk H.P."/>
            <person name="Zhou Y."/>
            <person name="Lilburn T.G."/>
            <person name="Beck B.J."/>
            <person name="De Vos P."/>
            <person name="Vandamme P."/>
            <person name="Eisen J.A."/>
            <person name="Garrity G."/>
            <person name="Hugenholtz P."/>
            <person name="Kyrpides N.C."/>
        </authorList>
    </citation>
    <scope>NUCLEOTIDE SEQUENCE [LARGE SCALE GENOMIC DNA]</scope>
    <source>
        <strain evidence="3 4">CGMCC 1.10685</strain>
    </source>
</reference>
<gene>
    <name evidence="2" type="ORF">GO485_01050</name>
    <name evidence="3" type="ORF">IP92_02951</name>
</gene>